<name>A0ABC8KGI3_ERUVS</name>
<gene>
    <name evidence="1" type="ORF">ERUC_LOCUS23930</name>
</gene>
<protein>
    <submittedName>
        <fullName evidence="1">Uncharacterized protein</fullName>
    </submittedName>
</protein>
<organism evidence="1 2">
    <name type="scientific">Eruca vesicaria subsp. sativa</name>
    <name type="common">Garden rocket</name>
    <name type="synonym">Eruca sativa</name>
    <dbReference type="NCBI Taxonomy" id="29727"/>
    <lineage>
        <taxon>Eukaryota</taxon>
        <taxon>Viridiplantae</taxon>
        <taxon>Streptophyta</taxon>
        <taxon>Embryophyta</taxon>
        <taxon>Tracheophyta</taxon>
        <taxon>Spermatophyta</taxon>
        <taxon>Magnoliopsida</taxon>
        <taxon>eudicotyledons</taxon>
        <taxon>Gunneridae</taxon>
        <taxon>Pentapetalae</taxon>
        <taxon>rosids</taxon>
        <taxon>malvids</taxon>
        <taxon>Brassicales</taxon>
        <taxon>Brassicaceae</taxon>
        <taxon>Brassiceae</taxon>
        <taxon>Eruca</taxon>
    </lineage>
</organism>
<keyword evidence="2" id="KW-1185">Reference proteome</keyword>
<accession>A0ABC8KGI3</accession>
<comment type="caution">
    <text evidence="1">The sequence shown here is derived from an EMBL/GenBank/DDBJ whole genome shotgun (WGS) entry which is preliminary data.</text>
</comment>
<evidence type="ECO:0000313" key="1">
    <source>
        <dbReference type="EMBL" id="CAH8358174.1"/>
    </source>
</evidence>
<reference evidence="1 2" key="1">
    <citation type="submission" date="2022-03" db="EMBL/GenBank/DDBJ databases">
        <authorList>
            <person name="Macdonald S."/>
            <person name="Ahmed S."/>
            <person name="Newling K."/>
        </authorList>
    </citation>
    <scope>NUCLEOTIDE SEQUENCE [LARGE SCALE GENOMIC DNA]</scope>
</reference>
<dbReference type="AlphaFoldDB" id="A0ABC8KGI3"/>
<proteinExistence type="predicted"/>
<feature type="non-terminal residue" evidence="1">
    <location>
        <position position="82"/>
    </location>
</feature>
<dbReference type="EMBL" id="CAKOAT010242932">
    <property type="protein sequence ID" value="CAH8358174.1"/>
    <property type="molecule type" value="Genomic_DNA"/>
</dbReference>
<evidence type="ECO:0000313" key="2">
    <source>
        <dbReference type="Proteomes" id="UP001642260"/>
    </source>
</evidence>
<dbReference type="Proteomes" id="UP001642260">
    <property type="component" value="Unassembled WGS sequence"/>
</dbReference>
<sequence length="82" mass="8871">MSLACFLFDFQVAEDVDLDSDDPTPCHVPLRGTRAESFKGKGIDLGGKEFSVDDSVLPGWDPNLAFGDGSGLSDLPLLHFDR</sequence>